<comment type="caution">
    <text evidence="2">The sequence shown here is derived from an EMBL/GenBank/DDBJ whole genome shotgun (WGS) entry which is preliminary data.</text>
</comment>
<name>A0AAV2QB05_MEGNR</name>
<protein>
    <submittedName>
        <fullName evidence="2">Uncharacterized protein</fullName>
    </submittedName>
</protein>
<keyword evidence="1" id="KW-0732">Signal</keyword>
<feature type="non-terminal residue" evidence="2">
    <location>
        <position position="114"/>
    </location>
</feature>
<accession>A0AAV2QB05</accession>
<sequence>ASTMALVSICLLALLATFVAVDASVIPDTTRQLNGTDENIGGQCSSGSCGIRGKCRGYCLSDEGLHSGACRDHCACCATRMRNENDDNESCGHYFQRNPDCKNPEIRRICPKMC</sequence>
<dbReference type="EMBL" id="CAXKWB010004944">
    <property type="protein sequence ID" value="CAL4075835.1"/>
    <property type="molecule type" value="Genomic_DNA"/>
</dbReference>
<proteinExistence type="predicted"/>
<keyword evidence="3" id="KW-1185">Reference proteome</keyword>
<evidence type="ECO:0000313" key="3">
    <source>
        <dbReference type="Proteomes" id="UP001497623"/>
    </source>
</evidence>
<evidence type="ECO:0000313" key="2">
    <source>
        <dbReference type="EMBL" id="CAL4075835.1"/>
    </source>
</evidence>
<dbReference type="AlphaFoldDB" id="A0AAV2QB05"/>
<dbReference type="Proteomes" id="UP001497623">
    <property type="component" value="Unassembled WGS sequence"/>
</dbReference>
<reference evidence="2 3" key="1">
    <citation type="submission" date="2024-05" db="EMBL/GenBank/DDBJ databases">
        <authorList>
            <person name="Wallberg A."/>
        </authorList>
    </citation>
    <scope>NUCLEOTIDE SEQUENCE [LARGE SCALE GENOMIC DNA]</scope>
</reference>
<feature type="non-terminal residue" evidence="2">
    <location>
        <position position="1"/>
    </location>
</feature>
<feature type="chain" id="PRO_5043853252" evidence="1">
    <location>
        <begin position="24"/>
        <end position="114"/>
    </location>
</feature>
<feature type="signal peptide" evidence="1">
    <location>
        <begin position="1"/>
        <end position="23"/>
    </location>
</feature>
<evidence type="ECO:0000256" key="1">
    <source>
        <dbReference type="SAM" id="SignalP"/>
    </source>
</evidence>
<organism evidence="2 3">
    <name type="scientific">Meganyctiphanes norvegica</name>
    <name type="common">Northern krill</name>
    <name type="synonym">Thysanopoda norvegica</name>
    <dbReference type="NCBI Taxonomy" id="48144"/>
    <lineage>
        <taxon>Eukaryota</taxon>
        <taxon>Metazoa</taxon>
        <taxon>Ecdysozoa</taxon>
        <taxon>Arthropoda</taxon>
        <taxon>Crustacea</taxon>
        <taxon>Multicrustacea</taxon>
        <taxon>Malacostraca</taxon>
        <taxon>Eumalacostraca</taxon>
        <taxon>Eucarida</taxon>
        <taxon>Euphausiacea</taxon>
        <taxon>Euphausiidae</taxon>
        <taxon>Meganyctiphanes</taxon>
    </lineage>
</organism>
<gene>
    <name evidence="2" type="ORF">MNOR_LOCUS9976</name>
</gene>